<dbReference type="PANTHER" id="PTHR22893:SF91">
    <property type="entry name" value="NADPH DEHYDROGENASE 2-RELATED"/>
    <property type="match status" value="1"/>
</dbReference>
<dbReference type="Pfam" id="PF00724">
    <property type="entry name" value="Oxidored_FMN"/>
    <property type="match status" value="1"/>
</dbReference>
<dbReference type="HOGENOM" id="CLU_012153_0_1_11"/>
<dbReference type="Gene3D" id="3.20.20.70">
    <property type="entry name" value="Aldolase class I"/>
    <property type="match status" value="1"/>
</dbReference>
<dbReference type="OrthoDB" id="3169239at2"/>
<dbReference type="GO" id="GO:0010181">
    <property type="term" value="F:FMN binding"/>
    <property type="evidence" value="ECO:0007669"/>
    <property type="project" value="InterPro"/>
</dbReference>
<dbReference type="SUPFAM" id="SSF51395">
    <property type="entry name" value="FMN-linked oxidoreductases"/>
    <property type="match status" value="1"/>
</dbReference>
<dbReference type="EMBL" id="ACZI02000001">
    <property type="protein sequence ID" value="EFV12145.1"/>
    <property type="molecule type" value="Genomic_DNA"/>
</dbReference>
<accession>E5XU29</accession>
<name>E5XU29_SEGRC</name>
<dbReference type="CDD" id="cd02933">
    <property type="entry name" value="OYE_like_FMN"/>
    <property type="match status" value="1"/>
</dbReference>
<dbReference type="FunFam" id="3.20.20.70:FF:000059">
    <property type="entry name" value="N-ethylmaleimide reductase, FMN-linked"/>
    <property type="match status" value="1"/>
</dbReference>
<dbReference type="STRING" id="679197.HMPREF9336_03001"/>
<dbReference type="GO" id="GO:0005829">
    <property type="term" value="C:cytosol"/>
    <property type="evidence" value="ECO:0007669"/>
    <property type="project" value="TreeGrafter"/>
</dbReference>
<comment type="similarity">
    <text evidence="2">Belongs to the NADH:flavin oxidoreductase/NADH oxidase family.</text>
</comment>
<keyword evidence="3" id="KW-0560">Oxidoreductase</keyword>
<keyword evidence="6" id="KW-1185">Reference proteome</keyword>
<reference evidence="5 6" key="1">
    <citation type="journal article" date="2011" name="Stand. Genomic Sci.">
        <title>High quality draft genome sequence of Segniliparus rugosus CDC 945(T)= (ATCC BAA-974(T)).</title>
        <authorList>
            <person name="Earl A.M."/>
            <person name="Desjardins C.A."/>
            <person name="Fitzgerald M.G."/>
            <person name="Arachchi H.M."/>
            <person name="Zeng Q."/>
            <person name="Mehta T."/>
            <person name="Griggs A."/>
            <person name="Birren B.W."/>
            <person name="Toney N.C."/>
            <person name="Carr J."/>
            <person name="Posey J."/>
            <person name="Butler W.R."/>
        </authorList>
    </citation>
    <scope>NUCLEOTIDE SEQUENCE [LARGE SCALE GENOMIC DNA]</scope>
    <source>
        <strain evidence="6">ATCC BAA-974 / DSM 45345 / CCUG 50838 / CIP 108380 / JCM 13579 / CDC 945</strain>
    </source>
</reference>
<evidence type="ECO:0000313" key="5">
    <source>
        <dbReference type="EMBL" id="EFV12145.1"/>
    </source>
</evidence>
<dbReference type="InterPro" id="IPR001155">
    <property type="entry name" value="OxRdtase_FMN_N"/>
</dbReference>
<proteinExistence type="inferred from homology"/>
<evidence type="ECO:0000256" key="2">
    <source>
        <dbReference type="ARBA" id="ARBA00005979"/>
    </source>
</evidence>
<feature type="domain" description="NADH:flavin oxidoreductase/NADH oxidase N-terminal" evidence="4">
    <location>
        <begin position="4"/>
        <end position="336"/>
    </location>
</feature>
<dbReference type="GO" id="GO:0016628">
    <property type="term" value="F:oxidoreductase activity, acting on the CH-CH group of donors, NAD or NADP as acceptor"/>
    <property type="evidence" value="ECO:0007669"/>
    <property type="project" value="UniProtKB-ARBA"/>
</dbReference>
<comment type="caution">
    <text evidence="5">The sequence shown here is derived from an EMBL/GenBank/DDBJ whole genome shotgun (WGS) entry which is preliminary data.</text>
</comment>
<dbReference type="AlphaFoldDB" id="E5XU29"/>
<dbReference type="eggNOG" id="COG1902">
    <property type="taxonomic scope" value="Bacteria"/>
</dbReference>
<evidence type="ECO:0000256" key="3">
    <source>
        <dbReference type="ARBA" id="ARBA00023002"/>
    </source>
</evidence>
<sequence>MPTIFDPVKLGKAELRNRIAMAPMTRSRANADGSPAEITAEYYAQRAGIGLLIAEGTQPSDEGQGYSNTPGIYTPQHIAAWRKVSDAVHAAGGHIFVQLMHVGRIGHPANTQRGTAPVAPSAVPLRELKMFTADGMREIPLARELSLRDIDETKEAFATAARSAVAAGLDGVELHGANGYLLHQFLSPNTNLRSDEYGGNRDNRQRFVVEVARRVAEEIGADRTGIRLSPGGTQGEIEEGPGYVDEYVALAEKLSQIGLAYLHIAFLRPVVEEDEELLRRVREVFRGIVIVNRAGRPVEAIGQDIARGVADIEAIGVLALANPDLPRRLRDSLPLNEPRSEFFYGGGSTGYTDYAEYSA</sequence>
<dbReference type="PANTHER" id="PTHR22893">
    <property type="entry name" value="NADH OXIDOREDUCTASE-RELATED"/>
    <property type="match status" value="1"/>
</dbReference>
<dbReference type="Proteomes" id="UP000004816">
    <property type="component" value="Unassembled WGS sequence"/>
</dbReference>
<evidence type="ECO:0000256" key="1">
    <source>
        <dbReference type="ARBA" id="ARBA00001917"/>
    </source>
</evidence>
<organism evidence="5 6">
    <name type="scientific">Segniliparus rugosus (strain ATCC BAA-974 / DSM 45345 / CCUG 50838 / CIP 108380 / JCM 13579 / CDC 945)</name>
    <dbReference type="NCBI Taxonomy" id="679197"/>
    <lineage>
        <taxon>Bacteria</taxon>
        <taxon>Bacillati</taxon>
        <taxon>Actinomycetota</taxon>
        <taxon>Actinomycetes</taxon>
        <taxon>Mycobacteriales</taxon>
        <taxon>Segniliparaceae</taxon>
        <taxon>Segniliparus</taxon>
    </lineage>
</organism>
<gene>
    <name evidence="5" type="ORF">HMPREF9336_03001</name>
</gene>
<dbReference type="InterPro" id="IPR045247">
    <property type="entry name" value="Oye-like"/>
</dbReference>
<protein>
    <recommendedName>
        <fullName evidence="4">NADH:flavin oxidoreductase/NADH oxidase N-terminal domain-containing protein</fullName>
    </recommendedName>
</protein>
<evidence type="ECO:0000259" key="4">
    <source>
        <dbReference type="Pfam" id="PF00724"/>
    </source>
</evidence>
<dbReference type="InterPro" id="IPR013785">
    <property type="entry name" value="Aldolase_TIM"/>
</dbReference>
<evidence type="ECO:0000313" key="6">
    <source>
        <dbReference type="Proteomes" id="UP000004816"/>
    </source>
</evidence>
<dbReference type="RefSeq" id="WP_007471662.1">
    <property type="nucleotide sequence ID" value="NZ_KI391953.1"/>
</dbReference>
<comment type="cofactor">
    <cofactor evidence="1">
        <name>FMN</name>
        <dbReference type="ChEBI" id="CHEBI:58210"/>
    </cofactor>
</comment>